<gene>
    <name evidence="3" type="ORF">KI809_09000</name>
</gene>
<dbReference type="Proteomes" id="UP000811899">
    <property type="component" value="Unassembled WGS sequence"/>
</dbReference>
<dbReference type="AlphaFoldDB" id="A0AAW4L4E8"/>
<feature type="signal peptide" evidence="2">
    <location>
        <begin position="1"/>
        <end position="23"/>
    </location>
</feature>
<evidence type="ECO:0000256" key="1">
    <source>
        <dbReference type="SAM" id="MobiDB-lite"/>
    </source>
</evidence>
<name>A0AAW4L4E8_9BACT</name>
<protein>
    <submittedName>
        <fullName evidence="3">Uncharacterized protein</fullName>
    </submittedName>
</protein>
<evidence type="ECO:0000256" key="2">
    <source>
        <dbReference type="SAM" id="SignalP"/>
    </source>
</evidence>
<reference evidence="3 4" key="1">
    <citation type="submission" date="2021-05" db="EMBL/GenBank/DDBJ databases">
        <title>The draft genome of Geobacter pelophilus DSM 12255.</title>
        <authorList>
            <person name="Xu Z."/>
            <person name="Masuda Y."/>
            <person name="Itoh H."/>
            <person name="Senoo K."/>
        </authorList>
    </citation>
    <scope>NUCLEOTIDE SEQUENCE [LARGE SCALE GENOMIC DNA]</scope>
    <source>
        <strain evidence="3 4">DSM 12255</strain>
    </source>
</reference>
<dbReference type="EMBL" id="JAHCVJ010000003">
    <property type="protein sequence ID" value="MBT0664437.1"/>
    <property type="molecule type" value="Genomic_DNA"/>
</dbReference>
<feature type="chain" id="PRO_5043442238" evidence="2">
    <location>
        <begin position="24"/>
        <end position="72"/>
    </location>
</feature>
<evidence type="ECO:0000313" key="4">
    <source>
        <dbReference type="Proteomes" id="UP000811899"/>
    </source>
</evidence>
<keyword evidence="2" id="KW-0732">Signal</keyword>
<dbReference type="RefSeq" id="WP_214171213.1">
    <property type="nucleotide sequence ID" value="NZ_JAHCVJ010000003.1"/>
</dbReference>
<accession>A0AAW4L4E8</accession>
<comment type="caution">
    <text evidence="3">The sequence shown here is derived from an EMBL/GenBank/DDBJ whole genome shotgun (WGS) entry which is preliminary data.</text>
</comment>
<keyword evidence="4" id="KW-1185">Reference proteome</keyword>
<proteinExistence type="predicted"/>
<feature type="compositionally biased region" description="Basic and acidic residues" evidence="1">
    <location>
        <begin position="26"/>
        <end position="62"/>
    </location>
</feature>
<feature type="compositionally biased region" description="Basic residues" evidence="1">
    <location>
        <begin position="63"/>
        <end position="72"/>
    </location>
</feature>
<feature type="region of interest" description="Disordered" evidence="1">
    <location>
        <begin position="26"/>
        <end position="72"/>
    </location>
</feature>
<organism evidence="3 4">
    <name type="scientific">Geoanaerobacter pelophilus</name>
    <dbReference type="NCBI Taxonomy" id="60036"/>
    <lineage>
        <taxon>Bacteria</taxon>
        <taxon>Pseudomonadati</taxon>
        <taxon>Thermodesulfobacteriota</taxon>
        <taxon>Desulfuromonadia</taxon>
        <taxon>Geobacterales</taxon>
        <taxon>Geobacteraceae</taxon>
        <taxon>Geoanaerobacter</taxon>
    </lineage>
</organism>
<evidence type="ECO:0000313" key="3">
    <source>
        <dbReference type="EMBL" id="MBT0664437.1"/>
    </source>
</evidence>
<sequence length="72" mass="7895">MKRIIALVAATLFTFSLTGLAFAEEPKKDEAAAKEGKSEKKDAKKDKKKDAKKDEKKEEAKPAKKKKEAAGC</sequence>